<proteinExistence type="predicted"/>
<sequence>MNIADEITNYFLKVFISICSDVTIAIKRSLGVLLLERVSKEEK</sequence>
<dbReference type="Proteomes" id="UP000664357">
    <property type="component" value="Unassembled WGS sequence"/>
</dbReference>
<organism evidence="1 2">
    <name type="scientific">Candidatus Enterococcus ferrettii</name>
    <dbReference type="NCBI Taxonomy" id="2815324"/>
    <lineage>
        <taxon>Bacteria</taxon>
        <taxon>Bacillati</taxon>
        <taxon>Bacillota</taxon>
        <taxon>Bacilli</taxon>
        <taxon>Lactobacillales</taxon>
        <taxon>Enterococcaceae</taxon>
        <taxon>Enterococcus</taxon>
    </lineage>
</organism>
<evidence type="ECO:0000313" key="1">
    <source>
        <dbReference type="EMBL" id="MEO1769025.1"/>
    </source>
</evidence>
<name>A0ABV0EM39_9ENTE</name>
<accession>A0ABV0EM39</accession>
<evidence type="ECO:0000313" key="2">
    <source>
        <dbReference type="Proteomes" id="UP000664357"/>
    </source>
</evidence>
<reference evidence="1 2" key="1">
    <citation type="submission" date="2021-03" db="EMBL/GenBank/DDBJ databases">
        <authorList>
            <person name="Gilmore M.S."/>
            <person name="Schwartzman J."/>
            <person name="Van Tyne D."/>
            <person name="Martin M."/>
            <person name="Earl A.M."/>
            <person name="Manson A.L."/>
            <person name="Straub T."/>
            <person name="Salamzade R."/>
            <person name="Saavedra J."/>
            <person name="Lebreton F."/>
            <person name="Prichula J."/>
            <person name="Schaufler K."/>
            <person name="Gaca A."/>
            <person name="Sgardioli B."/>
            <person name="Wagenaar J."/>
            <person name="Strong T."/>
        </authorList>
    </citation>
    <scope>NUCLEOTIDE SEQUENCE [LARGE SCALE GENOMIC DNA]</scope>
    <source>
        <strain evidence="1 2">665A</strain>
    </source>
</reference>
<dbReference type="EMBL" id="JAFREL020000001">
    <property type="protein sequence ID" value="MEO1769025.1"/>
    <property type="molecule type" value="Genomic_DNA"/>
</dbReference>
<comment type="caution">
    <text evidence="1">The sequence shown here is derived from an EMBL/GenBank/DDBJ whole genome shotgun (WGS) entry which is preliminary data.</text>
</comment>
<protein>
    <submittedName>
        <fullName evidence="1">Uncharacterized protein</fullName>
    </submittedName>
</protein>
<reference evidence="1 2" key="2">
    <citation type="submission" date="2024-02" db="EMBL/GenBank/DDBJ databases">
        <title>The Genome Sequence of Enterococcus sp. DIV0159.</title>
        <authorList>
            <person name="Earl A."/>
            <person name="Manson A."/>
            <person name="Gilmore M."/>
            <person name="Sanders J."/>
            <person name="Shea T."/>
            <person name="Howe W."/>
            <person name="Livny J."/>
            <person name="Cuomo C."/>
            <person name="Neafsey D."/>
            <person name="Birren B."/>
        </authorList>
    </citation>
    <scope>NUCLEOTIDE SEQUENCE [LARGE SCALE GENOMIC DNA]</scope>
    <source>
        <strain evidence="1 2">665A</strain>
    </source>
</reference>
<gene>
    <name evidence="1" type="ORF">JZO67_000964</name>
</gene>
<keyword evidence="2" id="KW-1185">Reference proteome</keyword>